<organism evidence="1 2">
    <name type="scientific">Propionibacterium ruminifibrarum</name>
    <dbReference type="NCBI Taxonomy" id="1962131"/>
    <lineage>
        <taxon>Bacteria</taxon>
        <taxon>Bacillati</taxon>
        <taxon>Actinomycetota</taxon>
        <taxon>Actinomycetes</taxon>
        <taxon>Propionibacteriales</taxon>
        <taxon>Propionibacteriaceae</taxon>
        <taxon>Propionibacterium</taxon>
    </lineage>
</organism>
<dbReference type="OrthoDB" id="3734195at2"/>
<dbReference type="Pfam" id="PF21853">
    <property type="entry name" value="DUF6912"/>
    <property type="match status" value="1"/>
</dbReference>
<dbReference type="Proteomes" id="UP000265962">
    <property type="component" value="Unassembled WGS sequence"/>
</dbReference>
<proteinExistence type="predicted"/>
<protein>
    <submittedName>
        <fullName evidence="1">Uncharacterized protein</fullName>
    </submittedName>
</protein>
<dbReference type="InterPro" id="IPR054206">
    <property type="entry name" value="DUF6912"/>
</dbReference>
<dbReference type="EMBL" id="OMOH01000001">
    <property type="protein sequence ID" value="SPF67272.1"/>
    <property type="molecule type" value="Genomic_DNA"/>
</dbReference>
<reference evidence="2" key="1">
    <citation type="submission" date="2018-02" db="EMBL/GenBank/DDBJ databases">
        <authorList>
            <person name="Hornung B."/>
        </authorList>
    </citation>
    <scope>NUCLEOTIDE SEQUENCE [LARGE SCALE GENOMIC DNA]</scope>
</reference>
<dbReference type="AlphaFoldDB" id="A0A375I109"/>
<dbReference type="RefSeq" id="WP_119714548.1">
    <property type="nucleotide sequence ID" value="NZ_OMOH01000001.1"/>
</dbReference>
<evidence type="ECO:0000313" key="2">
    <source>
        <dbReference type="Proteomes" id="UP000265962"/>
    </source>
</evidence>
<evidence type="ECO:0000313" key="1">
    <source>
        <dbReference type="EMBL" id="SPF67272.1"/>
    </source>
</evidence>
<name>A0A375I109_9ACTN</name>
<gene>
    <name evidence="1" type="ORF">PROPJV5_0284</name>
</gene>
<accession>A0A375I109</accession>
<sequence>MSDQRRETRQIVFVPVDEAQVRRLSEQHQPLPGPLPVIVANHALCRTFEVAPASEEAELAALQVASVSALARTGRRLVLSAQVPAATIGEPAAGADAANGAATLSRLEPNQVEAFFTDDDRVETTAAARAAAGLGIDEAWGAAAVQELLGEPLLWHDVSELAGWVSQCASATDAPGAHRDGPRR</sequence>
<keyword evidence="2" id="KW-1185">Reference proteome</keyword>